<evidence type="ECO:0000259" key="3">
    <source>
        <dbReference type="Pfam" id="PF16206"/>
    </source>
</evidence>
<evidence type="ECO:0000256" key="1">
    <source>
        <dbReference type="SAM" id="MobiDB-lite"/>
    </source>
</evidence>
<reference evidence="5" key="1">
    <citation type="journal article" date="2018" name="Algal Res.">
        <title>Characterization of plant carbon substrate utilization by Auxenochlorella protothecoides.</title>
        <authorList>
            <person name="Vogler B.W."/>
            <person name="Starkenburg S.R."/>
            <person name="Sudasinghe N."/>
            <person name="Schambach J.Y."/>
            <person name="Rollin J.A."/>
            <person name="Pattathil S."/>
            <person name="Barry A.N."/>
        </authorList>
    </citation>
    <scope>NUCLEOTIDE SEQUENCE [LARGE SCALE GENOMIC DNA]</scope>
    <source>
        <strain evidence="5">UTEX 25</strain>
    </source>
</reference>
<dbReference type="SUPFAM" id="SSF48371">
    <property type="entry name" value="ARM repeat"/>
    <property type="match status" value="1"/>
</dbReference>
<comment type="caution">
    <text evidence="4">The sequence shown here is derived from an EMBL/GenBank/DDBJ whole genome shotgun (WGS) entry which is preliminary data.</text>
</comment>
<dbReference type="Pfam" id="PF09324">
    <property type="entry name" value="Sec7-like_HDS"/>
    <property type="match status" value="1"/>
</dbReference>
<evidence type="ECO:0000259" key="2">
    <source>
        <dbReference type="Pfam" id="PF09324"/>
    </source>
</evidence>
<organism evidence="4 5">
    <name type="scientific">Auxenochlorella protothecoides</name>
    <name type="common">Green microalga</name>
    <name type="synonym">Chlorella protothecoides</name>
    <dbReference type="NCBI Taxonomy" id="3075"/>
    <lineage>
        <taxon>Eukaryota</taxon>
        <taxon>Viridiplantae</taxon>
        <taxon>Chlorophyta</taxon>
        <taxon>core chlorophytes</taxon>
        <taxon>Trebouxiophyceae</taxon>
        <taxon>Chlorellales</taxon>
        <taxon>Chlorellaceae</taxon>
        <taxon>Auxenochlorella</taxon>
    </lineage>
</organism>
<feature type="domain" description="Mon2/Sec7/BIG1-like HDS" evidence="2">
    <location>
        <begin position="133"/>
        <end position="215"/>
    </location>
</feature>
<evidence type="ECO:0000313" key="5">
    <source>
        <dbReference type="Proteomes" id="UP000279271"/>
    </source>
</evidence>
<evidence type="ECO:0000313" key="4">
    <source>
        <dbReference type="EMBL" id="RMZ54274.1"/>
    </source>
</evidence>
<dbReference type="GO" id="GO:0005802">
    <property type="term" value="C:trans-Golgi network"/>
    <property type="evidence" value="ECO:0007669"/>
    <property type="project" value="TreeGrafter"/>
</dbReference>
<dbReference type="Pfam" id="PF16206">
    <property type="entry name" value="Mon2_C"/>
    <property type="match status" value="1"/>
</dbReference>
<dbReference type="PANTHER" id="PTHR10663:SF375">
    <property type="entry name" value="LD29171P"/>
    <property type="match status" value="1"/>
</dbReference>
<dbReference type="InterPro" id="IPR016024">
    <property type="entry name" value="ARM-type_fold"/>
</dbReference>
<name>A0A3M7KWN6_AUXPR</name>
<dbReference type="EMBL" id="QOKY01000181">
    <property type="protein sequence ID" value="RMZ54274.1"/>
    <property type="molecule type" value="Genomic_DNA"/>
</dbReference>
<feature type="non-terminal residue" evidence="4">
    <location>
        <position position="1"/>
    </location>
</feature>
<dbReference type="InterPro" id="IPR032817">
    <property type="entry name" value="Mon2_C"/>
</dbReference>
<dbReference type="PANTHER" id="PTHR10663">
    <property type="entry name" value="GUANYL-NUCLEOTIDE EXCHANGE FACTOR"/>
    <property type="match status" value="1"/>
</dbReference>
<dbReference type="InterPro" id="IPR015403">
    <property type="entry name" value="Mon2/Sec7/BIG1-like_HDS"/>
</dbReference>
<feature type="region of interest" description="Disordered" evidence="1">
    <location>
        <begin position="1"/>
        <end position="27"/>
    </location>
</feature>
<dbReference type="AlphaFoldDB" id="A0A3M7KWN6"/>
<feature type="domain" description="Mon2 C-terminal" evidence="3">
    <location>
        <begin position="356"/>
        <end position="420"/>
    </location>
</feature>
<evidence type="ECO:0008006" key="6">
    <source>
        <dbReference type="Google" id="ProtNLM"/>
    </source>
</evidence>
<gene>
    <name evidence="4" type="ORF">APUTEX25_000574</name>
</gene>
<sequence length="566" mass="61959">SVEPGSSINDMGLHSVPGGGRDALPPAEVMRSVDPDELDRIFVHSSRLNSDAIVEFVTTLCTIAREELRPVDAPRVFSLTKIVEIAAHNMDRIRLVWARIWAVLSDFFVEVGCAPNLQVAMYGVDSLRQLATKFLERDELANYTFQSDFLRPFCVVMRRSKAPEIRELVIRCVSQMVLARVANVKSGWKSVFMVFTTAAADESPQIVRLAFDTVEKIVREHFHYITETEAATFTDCVNCLIAYTNNPHSLDVALNSIAFLRFCALQLAAGGIGDVEKLPEGAVARTSSAAFRIRPRGDAAAGDVTSAAAAAATSLSAATSASKASTTAPGDVAQSNHTTSATVGSLRFTDKEQHMYYWFPLLAGLSELTFDPRPQVRTSALDVLFDTLRFHGGSFTPAFWLRVFDSVLLPIFDVVRAEITDTTTFTDERRRAEADRWLYATCTRTLQYIVDLVAQYHAGVEPLLARLLHLLLGFATRPHAELAAVGVAALSRLTLALAPRLDEPGWRALLDAYAEAARETLPDVAGLMQRRSARFKKDDAEGRVGAGAAWALCAVSGRCPSGFRTL</sequence>
<dbReference type="Proteomes" id="UP000279271">
    <property type="component" value="Unassembled WGS sequence"/>
</dbReference>
<proteinExistence type="predicted"/>
<protein>
    <recommendedName>
        <fullName evidence="6">Mon2/Sec7/BIG1-like HDS domain-containing protein</fullName>
    </recommendedName>
</protein>
<accession>A0A3M7KWN6</accession>